<dbReference type="Proteomes" id="UP000233597">
    <property type="component" value="Unassembled WGS sequence"/>
</dbReference>
<sequence>MSDHNDSSGDVDIAANLATIQQNIDEAASAVGRKSDDVTLVCVSKTHDAPHVRGALVAGRRIFGENRVQEASEKWPGLKQEFPDVELHLIGPLQSNKAREAMSLFDVIETLDRPKLARTFARLRDETGQCPELYIQINIGREPQKAGIDPADADDFIRECIHDLALPVTGLMCIPPVDEEPSPHFALLGKIADRHGLKVRSMGMSGDYECAIRLGATHVRVGTAIFGHRAYNLAP</sequence>
<evidence type="ECO:0000313" key="6">
    <source>
        <dbReference type="EMBL" id="PKR54653.1"/>
    </source>
</evidence>
<reference evidence="6 7" key="1">
    <citation type="submission" date="2017-09" db="EMBL/GenBank/DDBJ databases">
        <title>Biodiversity and function of Thalassospira species in the particle-attached aromatic-hydrocarbon-degrading consortia from the surface seawater of the South China Sea.</title>
        <authorList>
            <person name="Dong C."/>
            <person name="Liu R."/>
            <person name="Shao Z."/>
        </authorList>
    </citation>
    <scope>NUCLEOTIDE SEQUENCE [LARGE SCALE GENOMIC DNA]</scope>
    <source>
        <strain evidence="6 7">CSC1P2</strain>
    </source>
</reference>
<dbReference type="HAMAP" id="MF_02087">
    <property type="entry name" value="PLP_homeostasis"/>
    <property type="match status" value="1"/>
</dbReference>
<feature type="modified residue" description="N6-(pyridoxal phosphate)lysine" evidence="2 3">
    <location>
        <position position="45"/>
    </location>
</feature>
<keyword evidence="1 2" id="KW-0663">Pyridoxal phosphate</keyword>
<evidence type="ECO:0000256" key="1">
    <source>
        <dbReference type="ARBA" id="ARBA00022898"/>
    </source>
</evidence>
<comment type="cofactor">
    <cofactor evidence="3">
        <name>pyridoxal 5'-phosphate</name>
        <dbReference type="ChEBI" id="CHEBI:597326"/>
    </cofactor>
</comment>
<comment type="function">
    <text evidence="2">Pyridoxal 5'-phosphate (PLP)-binding protein, which is involved in PLP homeostasis.</text>
</comment>
<dbReference type="InterPro" id="IPR001608">
    <property type="entry name" value="Ala_racemase_N"/>
</dbReference>
<dbReference type="SUPFAM" id="SSF51419">
    <property type="entry name" value="PLP-binding barrel"/>
    <property type="match status" value="1"/>
</dbReference>
<dbReference type="InterPro" id="IPR011078">
    <property type="entry name" value="PyrdxlP_homeostasis"/>
</dbReference>
<dbReference type="Pfam" id="PF01168">
    <property type="entry name" value="Ala_racemase_N"/>
    <property type="match status" value="1"/>
</dbReference>
<dbReference type="EMBL" id="NWTK01000004">
    <property type="protein sequence ID" value="PKR54653.1"/>
    <property type="molecule type" value="Genomic_DNA"/>
</dbReference>
<dbReference type="PANTHER" id="PTHR10146">
    <property type="entry name" value="PROLINE SYNTHETASE CO-TRANSCRIBED BACTERIAL HOMOLOG PROTEIN"/>
    <property type="match status" value="1"/>
</dbReference>
<dbReference type="Gene3D" id="3.20.20.10">
    <property type="entry name" value="Alanine racemase"/>
    <property type="match status" value="1"/>
</dbReference>
<protein>
    <recommendedName>
        <fullName evidence="2">Pyridoxal phosphate homeostasis protein</fullName>
        <shortName evidence="2">PLP homeostasis protein</shortName>
    </recommendedName>
</protein>
<evidence type="ECO:0000256" key="4">
    <source>
        <dbReference type="RuleBase" id="RU004514"/>
    </source>
</evidence>
<dbReference type="OrthoDB" id="9804072at2"/>
<evidence type="ECO:0000259" key="5">
    <source>
        <dbReference type="Pfam" id="PF01168"/>
    </source>
</evidence>
<dbReference type="NCBIfam" id="TIGR00044">
    <property type="entry name" value="YggS family pyridoxal phosphate-dependent enzyme"/>
    <property type="match status" value="1"/>
</dbReference>
<evidence type="ECO:0000256" key="2">
    <source>
        <dbReference type="HAMAP-Rule" id="MF_02087"/>
    </source>
</evidence>
<dbReference type="PIRSF" id="PIRSF004848">
    <property type="entry name" value="YBL036c_PLPDEIII"/>
    <property type="match status" value="1"/>
</dbReference>
<dbReference type="FunFam" id="3.20.20.10:FF:000018">
    <property type="entry name" value="Pyridoxal phosphate homeostasis protein"/>
    <property type="match status" value="1"/>
</dbReference>
<dbReference type="RefSeq" id="WP_101265274.1">
    <property type="nucleotide sequence ID" value="NZ_NWTK01000004.1"/>
</dbReference>
<evidence type="ECO:0000313" key="7">
    <source>
        <dbReference type="Proteomes" id="UP000233597"/>
    </source>
</evidence>
<comment type="caution">
    <text evidence="6">The sequence shown here is derived from an EMBL/GenBank/DDBJ whole genome shotgun (WGS) entry which is preliminary data.</text>
</comment>
<feature type="domain" description="Alanine racemase N-terminal" evidence="5">
    <location>
        <begin position="16"/>
        <end position="229"/>
    </location>
</feature>
<organism evidence="6 7">
    <name type="scientific">Thalassospira marina</name>
    <dbReference type="NCBI Taxonomy" id="2048283"/>
    <lineage>
        <taxon>Bacteria</taxon>
        <taxon>Pseudomonadati</taxon>
        <taxon>Pseudomonadota</taxon>
        <taxon>Alphaproteobacteria</taxon>
        <taxon>Rhodospirillales</taxon>
        <taxon>Thalassospiraceae</taxon>
        <taxon>Thalassospira</taxon>
    </lineage>
</organism>
<accession>A0A2N3KW03</accession>
<gene>
    <name evidence="6" type="ORF">COO20_07845</name>
</gene>
<evidence type="ECO:0000256" key="3">
    <source>
        <dbReference type="PIRSR" id="PIRSR004848-1"/>
    </source>
</evidence>
<name>A0A2N3KW03_9PROT</name>
<comment type="similarity">
    <text evidence="2 4">Belongs to the pyridoxal phosphate-binding protein YggS/PROSC family.</text>
</comment>
<dbReference type="InterPro" id="IPR029066">
    <property type="entry name" value="PLP-binding_barrel"/>
</dbReference>
<dbReference type="CDD" id="cd00635">
    <property type="entry name" value="PLPDE_III_YBL036c_like"/>
    <property type="match status" value="1"/>
</dbReference>
<proteinExistence type="inferred from homology"/>
<dbReference type="GO" id="GO:0030170">
    <property type="term" value="F:pyridoxal phosphate binding"/>
    <property type="evidence" value="ECO:0007669"/>
    <property type="project" value="UniProtKB-UniRule"/>
</dbReference>
<dbReference type="AlphaFoldDB" id="A0A2N3KW03"/>
<dbReference type="PANTHER" id="PTHR10146:SF14">
    <property type="entry name" value="PYRIDOXAL PHOSPHATE HOMEOSTASIS PROTEIN"/>
    <property type="match status" value="1"/>
</dbReference>